<protein>
    <submittedName>
        <fullName evidence="12">Uncharacterized protein</fullName>
    </submittedName>
</protein>
<name>A0A2Z7BAM4_9LAMI</name>
<evidence type="ECO:0000259" key="10">
    <source>
        <dbReference type="SMART" id="SM00645"/>
    </source>
</evidence>
<dbReference type="InterPro" id="IPR013128">
    <property type="entry name" value="Peptidase_C1A"/>
</dbReference>
<dbReference type="CDD" id="cd02248">
    <property type="entry name" value="Peptidase_C1A"/>
    <property type="match status" value="1"/>
</dbReference>
<dbReference type="Gene3D" id="3.90.70.10">
    <property type="entry name" value="Cysteine proteinases"/>
    <property type="match status" value="1"/>
</dbReference>
<feature type="domain" description="Cathepsin propeptide inhibitor" evidence="11">
    <location>
        <begin position="248"/>
        <end position="305"/>
    </location>
</feature>
<dbReference type="PROSITE" id="PS00139">
    <property type="entry name" value="THIOL_PROTEASE_CYS"/>
    <property type="match status" value="1"/>
</dbReference>
<dbReference type="SMART" id="SM00645">
    <property type="entry name" value="Pept_C1"/>
    <property type="match status" value="1"/>
</dbReference>
<proteinExistence type="inferred from homology"/>
<evidence type="ECO:0000256" key="3">
    <source>
        <dbReference type="ARBA" id="ARBA00022729"/>
    </source>
</evidence>
<dbReference type="GO" id="GO:0006508">
    <property type="term" value="P:proteolysis"/>
    <property type="evidence" value="ECO:0007669"/>
    <property type="project" value="UniProtKB-KW"/>
</dbReference>
<dbReference type="PROSITE" id="PS00640">
    <property type="entry name" value="THIOL_PROTEASE_ASN"/>
    <property type="match status" value="1"/>
</dbReference>
<dbReference type="SUPFAM" id="SSF54001">
    <property type="entry name" value="Cysteine proteinases"/>
    <property type="match status" value="1"/>
</dbReference>
<evidence type="ECO:0000313" key="13">
    <source>
        <dbReference type="Proteomes" id="UP000250235"/>
    </source>
</evidence>
<keyword evidence="13" id="KW-1185">Reference proteome</keyword>
<dbReference type="AlphaFoldDB" id="A0A2Z7BAM4"/>
<dbReference type="InterPro" id="IPR037277">
    <property type="entry name" value="Granulin_sf"/>
</dbReference>
<evidence type="ECO:0000256" key="5">
    <source>
        <dbReference type="ARBA" id="ARBA00022807"/>
    </source>
</evidence>
<evidence type="ECO:0000259" key="9">
    <source>
        <dbReference type="SMART" id="SM00277"/>
    </source>
</evidence>
<dbReference type="PANTHER" id="PTHR12411">
    <property type="entry name" value="CYSTEINE PROTEASE FAMILY C1-RELATED"/>
    <property type="match status" value="1"/>
</dbReference>
<dbReference type="Gene3D" id="2.10.25.160">
    <property type="entry name" value="Granulin"/>
    <property type="match status" value="1"/>
</dbReference>
<feature type="transmembrane region" description="Helical" evidence="8">
    <location>
        <begin position="19"/>
        <end position="38"/>
    </location>
</feature>
<dbReference type="InterPro" id="IPR025661">
    <property type="entry name" value="Pept_asp_AS"/>
</dbReference>
<evidence type="ECO:0000256" key="8">
    <source>
        <dbReference type="SAM" id="Phobius"/>
    </source>
</evidence>
<feature type="domain" description="Granulins" evidence="9">
    <location>
        <begin position="573"/>
        <end position="630"/>
    </location>
</feature>
<organism evidence="12 13">
    <name type="scientific">Dorcoceras hygrometricum</name>
    <dbReference type="NCBI Taxonomy" id="472368"/>
    <lineage>
        <taxon>Eukaryota</taxon>
        <taxon>Viridiplantae</taxon>
        <taxon>Streptophyta</taxon>
        <taxon>Embryophyta</taxon>
        <taxon>Tracheophyta</taxon>
        <taxon>Spermatophyta</taxon>
        <taxon>Magnoliopsida</taxon>
        <taxon>eudicotyledons</taxon>
        <taxon>Gunneridae</taxon>
        <taxon>Pentapetalae</taxon>
        <taxon>asterids</taxon>
        <taxon>lamiids</taxon>
        <taxon>Lamiales</taxon>
        <taxon>Gesneriaceae</taxon>
        <taxon>Didymocarpoideae</taxon>
        <taxon>Trichosporeae</taxon>
        <taxon>Loxocarpinae</taxon>
        <taxon>Dorcoceras</taxon>
    </lineage>
</organism>
<dbReference type="InterPro" id="IPR038765">
    <property type="entry name" value="Papain-like_cys_pep_sf"/>
</dbReference>
<reference evidence="12 13" key="1">
    <citation type="journal article" date="2015" name="Proc. Natl. Acad. Sci. U.S.A.">
        <title>The resurrection genome of Boea hygrometrica: A blueprint for survival of dehydration.</title>
        <authorList>
            <person name="Xiao L."/>
            <person name="Yang G."/>
            <person name="Zhang L."/>
            <person name="Yang X."/>
            <person name="Zhao S."/>
            <person name="Ji Z."/>
            <person name="Zhou Q."/>
            <person name="Hu M."/>
            <person name="Wang Y."/>
            <person name="Chen M."/>
            <person name="Xu Y."/>
            <person name="Jin H."/>
            <person name="Xiao X."/>
            <person name="Hu G."/>
            <person name="Bao F."/>
            <person name="Hu Y."/>
            <person name="Wan P."/>
            <person name="Li L."/>
            <person name="Deng X."/>
            <person name="Kuang T."/>
            <person name="Xiang C."/>
            <person name="Zhu J.K."/>
            <person name="Oliver M.J."/>
            <person name="He Y."/>
        </authorList>
    </citation>
    <scope>NUCLEOTIDE SEQUENCE [LARGE SCALE GENOMIC DNA]</scope>
    <source>
        <strain evidence="13">cv. XS01</strain>
    </source>
</reference>
<dbReference type="OrthoDB" id="10253408at2759"/>
<dbReference type="Proteomes" id="UP000250235">
    <property type="component" value="Unassembled WGS sequence"/>
</dbReference>
<accession>A0A2Z7BAM4</accession>
<dbReference type="SMART" id="SM00277">
    <property type="entry name" value="GRAN"/>
    <property type="match status" value="1"/>
</dbReference>
<keyword evidence="5" id="KW-0788">Thiol protease</keyword>
<comment type="similarity">
    <text evidence="1">Belongs to the peptidase C1 family.</text>
</comment>
<keyword evidence="3" id="KW-0732">Signal</keyword>
<dbReference type="Pfam" id="PF00396">
    <property type="entry name" value="Granulin"/>
    <property type="match status" value="1"/>
</dbReference>
<dbReference type="EMBL" id="KV010000">
    <property type="protein sequence ID" value="KZV28854.1"/>
    <property type="molecule type" value="Genomic_DNA"/>
</dbReference>
<keyword evidence="4" id="KW-0378">Hydrolase</keyword>
<keyword evidence="8" id="KW-0472">Membrane</keyword>
<evidence type="ECO:0000256" key="2">
    <source>
        <dbReference type="ARBA" id="ARBA00022670"/>
    </source>
</evidence>
<keyword evidence="6" id="KW-1015">Disulfide bond</keyword>
<evidence type="ECO:0000313" key="12">
    <source>
        <dbReference type="EMBL" id="KZV28854.1"/>
    </source>
</evidence>
<evidence type="ECO:0000256" key="7">
    <source>
        <dbReference type="ARBA" id="ARBA00023180"/>
    </source>
</evidence>
<evidence type="ECO:0000256" key="1">
    <source>
        <dbReference type="ARBA" id="ARBA00008455"/>
    </source>
</evidence>
<feature type="transmembrane region" description="Helical" evidence="8">
    <location>
        <begin position="161"/>
        <end position="181"/>
    </location>
</feature>
<dbReference type="SUPFAM" id="SSF57277">
    <property type="entry name" value="Granulin repeat"/>
    <property type="match status" value="1"/>
</dbReference>
<keyword evidence="8" id="KW-0812">Transmembrane</keyword>
<dbReference type="InterPro" id="IPR000169">
    <property type="entry name" value="Pept_cys_AS"/>
</dbReference>
<dbReference type="FunFam" id="3.90.70.10:FF:000067">
    <property type="entry name" value="Senescence-specific cysteine protease"/>
    <property type="match status" value="1"/>
</dbReference>
<dbReference type="PROSITE" id="PS00639">
    <property type="entry name" value="THIOL_PROTEASE_HIS"/>
    <property type="match status" value="1"/>
</dbReference>
<gene>
    <name evidence="12" type="ORF">F511_13649</name>
</gene>
<evidence type="ECO:0000256" key="4">
    <source>
        <dbReference type="ARBA" id="ARBA00022801"/>
    </source>
</evidence>
<feature type="transmembrane region" description="Helical" evidence="8">
    <location>
        <begin position="83"/>
        <end position="100"/>
    </location>
</feature>
<evidence type="ECO:0000256" key="6">
    <source>
        <dbReference type="ARBA" id="ARBA00023157"/>
    </source>
</evidence>
<dbReference type="InterPro" id="IPR000118">
    <property type="entry name" value="Granulin"/>
</dbReference>
<dbReference type="SMART" id="SM00848">
    <property type="entry name" value="Inhibitor_I29"/>
    <property type="match status" value="1"/>
</dbReference>
<dbReference type="PRINTS" id="PR00705">
    <property type="entry name" value="PAPAIN"/>
</dbReference>
<dbReference type="InterPro" id="IPR013201">
    <property type="entry name" value="Prot_inhib_I29"/>
</dbReference>
<keyword evidence="2" id="KW-0645">Protease</keyword>
<dbReference type="InterPro" id="IPR039417">
    <property type="entry name" value="Peptidase_C1A_papain-like"/>
</dbReference>
<feature type="transmembrane region" description="Helical" evidence="8">
    <location>
        <begin position="107"/>
        <end position="125"/>
    </location>
</feature>
<feature type="domain" description="Peptidase C1A papain C-terminal" evidence="10">
    <location>
        <begin position="340"/>
        <end position="555"/>
    </location>
</feature>
<dbReference type="Pfam" id="PF08246">
    <property type="entry name" value="Inhibitor_I29"/>
    <property type="match status" value="1"/>
</dbReference>
<dbReference type="InterPro" id="IPR025660">
    <property type="entry name" value="Pept_his_AS"/>
</dbReference>
<dbReference type="InterPro" id="IPR000668">
    <property type="entry name" value="Peptidase_C1A_C"/>
</dbReference>
<dbReference type="GO" id="GO:0008234">
    <property type="term" value="F:cysteine-type peptidase activity"/>
    <property type="evidence" value="ECO:0007669"/>
    <property type="project" value="UniProtKB-KW"/>
</dbReference>
<feature type="transmembrane region" description="Helical" evidence="8">
    <location>
        <begin position="193"/>
        <end position="214"/>
    </location>
</feature>
<sequence length="633" mass="69687">MADSGSVATRFKCSMPEKFQLHLAMLALQFGYAGFHVVSRAALNMGISKIVFPVYRNILAFFLLLPFAYFLEKKERPPLTRSFIIQFFLLAIVGIEKVRLDRRDGISKMAGTLFCVAGASVITLYKGPTIYSPTPTLQTAPAAILVASPTLQLGDANGKDWTLGCIFLIGHCLSWSGWLVLQAPVLKKYPARLSFTSYQCFFGVIQFLVIAAFVERDPKAWLVHSGAELFSVLYALPICKSSSISDLFSSWCQQHGKNYTSDQEKQHRLQVFEQNYEYVTRHNSMANATYTLSLNAFADLTSHEFKAKYLGLSLSASDSVIRLNSRSPLHGDDFLKESEIPSSLDWRSKGAVTGVKDQGSCGACWSFSATGAIEGINEIVSGSLVSLSEQELIDCDKSYNAGCGGGLMDYAYEFVIKNKGIDTEEDYPFQGRDRTCNKNKLKQHVVTIDSYVDIPSEDEKQLLHAVATQPVSVGICGSESVFQLYSKGIFTGPCSTSLDHAVLIVGYDSKGGKDYWIIKNSWGKYWGMDGYMHMLRNSGNSKGVCGINTLASYPVKTSPNPPPPDPSPGPTKCSIFTYCSSGETCCCSQRFLGLCLYWKCCGAASAVCCKDNLHCCPHDYPVCDTERNLCLKV</sequence>
<keyword evidence="7" id="KW-0325">Glycoprotein</keyword>
<feature type="transmembrane region" description="Helical" evidence="8">
    <location>
        <begin position="50"/>
        <end position="71"/>
    </location>
</feature>
<dbReference type="Pfam" id="PF00112">
    <property type="entry name" value="Peptidase_C1"/>
    <property type="match status" value="1"/>
</dbReference>
<keyword evidence="8" id="KW-1133">Transmembrane helix</keyword>
<evidence type="ECO:0000259" key="11">
    <source>
        <dbReference type="SMART" id="SM00848"/>
    </source>
</evidence>